<protein>
    <submittedName>
        <fullName evidence="2">PilZ domain-containing protein</fullName>
    </submittedName>
</protein>
<organism evidence="2 3">
    <name type="scientific">Marinobacter segnicrescens</name>
    <dbReference type="NCBI Taxonomy" id="430453"/>
    <lineage>
        <taxon>Bacteria</taxon>
        <taxon>Pseudomonadati</taxon>
        <taxon>Pseudomonadota</taxon>
        <taxon>Gammaproteobacteria</taxon>
        <taxon>Pseudomonadales</taxon>
        <taxon>Marinobacteraceae</taxon>
        <taxon>Marinobacter</taxon>
    </lineage>
</organism>
<accession>A0A1H9ZZN4</accession>
<dbReference type="Pfam" id="PF07238">
    <property type="entry name" value="PilZ"/>
    <property type="match status" value="1"/>
</dbReference>
<dbReference type="STRING" id="430453.SAMN04487962_102116"/>
<evidence type="ECO:0000259" key="1">
    <source>
        <dbReference type="Pfam" id="PF07238"/>
    </source>
</evidence>
<dbReference type="AlphaFoldDB" id="A0A1H9ZZN4"/>
<dbReference type="EMBL" id="FOHZ01000002">
    <property type="protein sequence ID" value="SES86881.1"/>
    <property type="molecule type" value="Genomic_DNA"/>
</dbReference>
<sequence length="128" mass="14392">MQKRKHYLRPDLIQVEERPDLRRSVRVVPGSISARLTATAPSLPNKQVQPKDCHCVDLSEHGIAVLCDSDRISSGDRVSLDLLQGGHRMDNLTGSVVRAEVSQQHTRLGIEFDHQHFTHPLFQAILGR</sequence>
<dbReference type="RefSeq" id="WP_091848805.1">
    <property type="nucleotide sequence ID" value="NZ_FOHZ01000002.1"/>
</dbReference>
<dbReference type="SUPFAM" id="SSF141371">
    <property type="entry name" value="PilZ domain-like"/>
    <property type="match status" value="1"/>
</dbReference>
<feature type="domain" description="PilZ" evidence="1">
    <location>
        <begin position="21"/>
        <end position="114"/>
    </location>
</feature>
<dbReference type="Proteomes" id="UP000198762">
    <property type="component" value="Unassembled WGS sequence"/>
</dbReference>
<evidence type="ECO:0000313" key="3">
    <source>
        <dbReference type="Proteomes" id="UP000198762"/>
    </source>
</evidence>
<keyword evidence="3" id="KW-1185">Reference proteome</keyword>
<gene>
    <name evidence="2" type="ORF">SAMN04487962_102116</name>
</gene>
<dbReference type="GO" id="GO:0035438">
    <property type="term" value="F:cyclic-di-GMP binding"/>
    <property type="evidence" value="ECO:0007669"/>
    <property type="project" value="InterPro"/>
</dbReference>
<dbReference type="InterPro" id="IPR009875">
    <property type="entry name" value="PilZ_domain"/>
</dbReference>
<name>A0A1H9ZZN4_9GAMM</name>
<reference evidence="3" key="1">
    <citation type="submission" date="2016-10" db="EMBL/GenBank/DDBJ databases">
        <authorList>
            <person name="Varghese N."/>
            <person name="Submissions S."/>
        </authorList>
    </citation>
    <scope>NUCLEOTIDE SEQUENCE [LARGE SCALE GENOMIC DNA]</scope>
    <source>
        <strain evidence="3">CGMCC 1.6489</strain>
    </source>
</reference>
<proteinExistence type="predicted"/>
<dbReference type="Gene3D" id="2.40.10.220">
    <property type="entry name" value="predicted glycosyltransferase like domains"/>
    <property type="match status" value="1"/>
</dbReference>
<evidence type="ECO:0000313" key="2">
    <source>
        <dbReference type="EMBL" id="SES86881.1"/>
    </source>
</evidence>